<dbReference type="GO" id="GO:0071555">
    <property type="term" value="P:cell wall organization"/>
    <property type="evidence" value="ECO:0007669"/>
    <property type="project" value="UniProtKB-KW"/>
</dbReference>
<dbReference type="PANTHER" id="PTHR34183">
    <property type="entry name" value="ENDOLYTIC PEPTIDOGLYCAN TRANSGLYCOSYLASE RLPA"/>
    <property type="match status" value="1"/>
</dbReference>
<dbReference type="PROSITE" id="PS51724">
    <property type="entry name" value="SPOR"/>
    <property type="match status" value="1"/>
</dbReference>
<dbReference type="Pfam" id="PF03330">
    <property type="entry name" value="DPBB_1"/>
    <property type="match status" value="1"/>
</dbReference>
<comment type="similarity">
    <text evidence="1">Belongs to the RlpA family.</text>
</comment>
<dbReference type="GO" id="GO:0000270">
    <property type="term" value="P:peptidoglycan metabolic process"/>
    <property type="evidence" value="ECO:0007669"/>
    <property type="project" value="UniProtKB-UniRule"/>
</dbReference>
<keyword evidence="1" id="KW-1003">Cell membrane</keyword>
<keyword evidence="1" id="KW-0472">Membrane</keyword>
<evidence type="ECO:0000256" key="2">
    <source>
        <dbReference type="SAM" id="MobiDB-lite"/>
    </source>
</evidence>
<dbReference type="SUPFAM" id="SSF110997">
    <property type="entry name" value="Sporulation related repeat"/>
    <property type="match status" value="1"/>
</dbReference>
<evidence type="ECO:0000259" key="3">
    <source>
        <dbReference type="PROSITE" id="PS51724"/>
    </source>
</evidence>
<organism evidence="4 5">
    <name type="scientific">Granulibacter bethesdensis</name>
    <dbReference type="NCBI Taxonomy" id="364410"/>
    <lineage>
        <taxon>Bacteria</taxon>
        <taxon>Pseudomonadati</taxon>
        <taxon>Pseudomonadota</taxon>
        <taxon>Alphaproteobacteria</taxon>
        <taxon>Acetobacterales</taxon>
        <taxon>Acetobacteraceae</taxon>
        <taxon>Granulibacter</taxon>
    </lineage>
</organism>
<dbReference type="HAMAP" id="MF_02071">
    <property type="entry name" value="RlpA"/>
    <property type="match status" value="1"/>
</dbReference>
<reference evidence="5" key="1">
    <citation type="submission" date="2016-11" db="EMBL/GenBank/DDBJ databases">
        <title>Comparative genomic and phenotypic analysis of Granulibacter bethesdensis clinical isolates from patients with chronic granulomatous disease.</title>
        <authorList>
            <person name="Zarember K.A."/>
            <person name="Porcella S.F."/>
            <person name="Chu J."/>
            <person name="Ding L."/>
            <person name="Dahlstrom E."/>
            <person name="Barbian K."/>
            <person name="Martens C."/>
            <person name="Sykora L."/>
            <person name="Kramer S."/>
            <person name="Pettinato A.M."/>
            <person name="Hong H."/>
            <person name="Wald G."/>
            <person name="Berg L.J."/>
            <person name="Rogge L.S."/>
            <person name="Greenberg D.E."/>
            <person name="Falcone E.L."/>
            <person name="Neves J.F."/>
            <person name="Simoes M.J."/>
            <person name="Casal M."/>
            <person name="Rodriguez-Lopez F.C."/>
            <person name="Zelazny A."/>
            <person name="Gallin J.I."/>
            <person name="Holland S.M."/>
        </authorList>
    </citation>
    <scope>NUCLEOTIDE SEQUENCE [LARGE SCALE GENOMIC DNA]</scope>
    <source>
        <strain evidence="5">NIH9.1</strain>
    </source>
</reference>
<dbReference type="Proteomes" id="UP000182373">
    <property type="component" value="Chromosome"/>
</dbReference>
<dbReference type="RefSeq" id="WP_081368865.1">
    <property type="nucleotide sequence ID" value="NZ_CP018191.1"/>
</dbReference>
<dbReference type="Pfam" id="PF05036">
    <property type="entry name" value="SPOR"/>
    <property type="match status" value="1"/>
</dbReference>
<dbReference type="PANTHER" id="PTHR34183:SF1">
    <property type="entry name" value="ENDOLYTIC PEPTIDOGLYCAN TRANSGLYCOSYLASE RLPA"/>
    <property type="match status" value="1"/>
</dbReference>
<dbReference type="InterPro" id="IPR036680">
    <property type="entry name" value="SPOR-like_sf"/>
</dbReference>
<dbReference type="Gene3D" id="2.40.40.10">
    <property type="entry name" value="RlpA-like domain"/>
    <property type="match status" value="1"/>
</dbReference>
<dbReference type="EC" id="4.2.2.-" evidence="1"/>
<protein>
    <recommendedName>
        <fullName evidence="1">Endolytic peptidoglycan transglycosylase RlpA</fullName>
        <ecNumber evidence="1">4.2.2.-</ecNumber>
    </recommendedName>
</protein>
<accession>A0AAC9P8M6</accession>
<keyword evidence="1 4" id="KW-0449">Lipoprotein</keyword>
<feature type="domain" description="SPOR" evidence="3">
    <location>
        <begin position="230"/>
        <end position="307"/>
    </location>
</feature>
<dbReference type="AlphaFoldDB" id="A0AAC9P8M6"/>
<dbReference type="PROSITE" id="PS51257">
    <property type="entry name" value="PROKAR_LIPOPROTEIN"/>
    <property type="match status" value="1"/>
</dbReference>
<evidence type="ECO:0000313" key="5">
    <source>
        <dbReference type="Proteomes" id="UP000182373"/>
    </source>
</evidence>
<dbReference type="CDD" id="cd22268">
    <property type="entry name" value="DPBB_RlpA-like"/>
    <property type="match status" value="1"/>
</dbReference>
<evidence type="ECO:0000256" key="1">
    <source>
        <dbReference type="HAMAP-Rule" id="MF_02071"/>
    </source>
</evidence>
<dbReference type="GO" id="GO:0009279">
    <property type="term" value="C:cell outer membrane"/>
    <property type="evidence" value="ECO:0007669"/>
    <property type="project" value="TreeGrafter"/>
</dbReference>
<dbReference type="InterPro" id="IPR009009">
    <property type="entry name" value="RlpA-like_DPBB"/>
</dbReference>
<proteinExistence type="inferred from homology"/>
<comment type="function">
    <text evidence="1">Lytic transglycosylase with a strong preference for naked glycan strands that lack stem peptides.</text>
</comment>
<dbReference type="EMBL" id="CP018191">
    <property type="protein sequence ID" value="APH54350.1"/>
    <property type="molecule type" value="Genomic_DNA"/>
</dbReference>
<evidence type="ECO:0000313" key="4">
    <source>
        <dbReference type="EMBL" id="APH54350.1"/>
    </source>
</evidence>
<dbReference type="InterPro" id="IPR007730">
    <property type="entry name" value="SPOR-like_dom"/>
</dbReference>
<gene>
    <name evidence="1" type="primary">rlpA</name>
    <name evidence="4" type="ORF">GbCGDNIH9_1071</name>
</gene>
<keyword evidence="1" id="KW-0961">Cell wall biogenesis/degradation</keyword>
<comment type="subcellular location">
    <subcellularLocation>
        <location evidence="1">Cell membrane</location>
        <topology evidence="1">Lipid-anchor</topology>
    </subcellularLocation>
</comment>
<dbReference type="InterPro" id="IPR034718">
    <property type="entry name" value="RlpA"/>
</dbReference>
<dbReference type="GO" id="GO:0042834">
    <property type="term" value="F:peptidoglycan binding"/>
    <property type="evidence" value="ECO:0007669"/>
    <property type="project" value="InterPro"/>
</dbReference>
<name>A0AAC9P8M6_9PROT</name>
<dbReference type="GO" id="GO:0005886">
    <property type="term" value="C:plasma membrane"/>
    <property type="evidence" value="ECO:0007669"/>
    <property type="project" value="UniProtKB-SubCell"/>
</dbReference>
<sequence length="315" mass="33125">MTIRSDLEKVGKAALWRKLCVFGSVAGLAGCMRGHAPLPMPHLTVGAPYQVGDVWYYPAEQVRLTQTGLATVDTDTSSRLTADGERYDPQALAAAHQTLQLPAIVRITNLENGRSLRLRVNDRGPASPSRLVSLTPRAAALLGIQGPTKIRLDVDEAASTQLLDHFRPPADGVKMQAAPRQEVAQESLAPPSGVSGSAGIQSTPARTIPDQAENSAADIGPLPEQVEQGVPSPGNLYIKAGVFGGVRAASIQASRLGAMGARVERARVNGQERDTVLMGPFATIAEADAALERALAAGVPDARIVVATDSRQLID</sequence>
<keyword evidence="1" id="KW-0564">Palmitate</keyword>
<dbReference type="GO" id="GO:0008932">
    <property type="term" value="F:lytic endotransglycosylase activity"/>
    <property type="evidence" value="ECO:0007669"/>
    <property type="project" value="UniProtKB-UniRule"/>
</dbReference>
<feature type="compositionally biased region" description="Polar residues" evidence="2">
    <location>
        <begin position="194"/>
        <end position="205"/>
    </location>
</feature>
<dbReference type="InterPro" id="IPR036908">
    <property type="entry name" value="RlpA-like_sf"/>
</dbReference>
<keyword evidence="1" id="KW-0456">Lyase</keyword>
<feature type="region of interest" description="Disordered" evidence="2">
    <location>
        <begin position="166"/>
        <end position="209"/>
    </location>
</feature>